<organism evidence="4 5">
    <name type="scientific">Candidatus Schmidhempelia bombi str. Bimp</name>
    <dbReference type="NCBI Taxonomy" id="1387197"/>
    <lineage>
        <taxon>Bacteria</taxon>
        <taxon>Pseudomonadati</taxon>
        <taxon>Pseudomonadota</taxon>
        <taxon>Gammaproteobacteria</taxon>
        <taxon>Orbales</taxon>
        <taxon>Orbaceae</taxon>
        <taxon>Candidatus Schmidhempelia</taxon>
    </lineage>
</organism>
<feature type="domain" description="Big-1" evidence="3">
    <location>
        <begin position="2729"/>
        <end position="2831"/>
    </location>
</feature>
<feature type="domain" description="Big-1" evidence="3">
    <location>
        <begin position="1139"/>
        <end position="1242"/>
    </location>
</feature>
<dbReference type="EMBL" id="AWGA01000041">
    <property type="protein sequence ID" value="TEA27414.1"/>
    <property type="molecule type" value="Genomic_DNA"/>
</dbReference>
<dbReference type="InterPro" id="IPR013783">
    <property type="entry name" value="Ig-like_fold"/>
</dbReference>
<comment type="similarity">
    <text evidence="1">Belongs to the intimin/invasin family.</text>
</comment>
<feature type="non-terminal residue" evidence="4">
    <location>
        <position position="3324"/>
    </location>
</feature>
<feature type="domain" description="Big-1" evidence="3">
    <location>
        <begin position="2945"/>
        <end position="3044"/>
    </location>
</feature>
<feature type="region of interest" description="Disordered" evidence="2">
    <location>
        <begin position="433"/>
        <end position="452"/>
    </location>
</feature>
<evidence type="ECO:0000256" key="2">
    <source>
        <dbReference type="SAM" id="MobiDB-lite"/>
    </source>
</evidence>
<dbReference type="Pfam" id="PF09134">
    <property type="entry name" value="Invasin_D3"/>
    <property type="match status" value="19"/>
</dbReference>
<sequence>MEIVKFDLLSSKFNSSRPNNKSYLSLLRRHKKIGLFFNLVLCFLFILLGNSAHAARLPLIKSTKFDCNSLYSVSDGVGNPLGNTGTIFKIDLVNGQRTTMYSLNHLGSTIALGHKGGRSSGGPLVMYSWSYGGQGSRKLWTVESGATDNGETSTMFDFRGPAPFGYAGTDMAGGEVNQMTGEIYMTNVAGSNLNLANTGNFRLGIFNPVTGANRVGIPKPLTKGDTVEGPVGSDMAIDAEGNAYIIVQDNQHGPVHKVLIKVMPTTNSGYWPYVIVQHLRELPGSDVWGMAFVDGHLYTSHADYHIWRSNPLTGVSQRLHGYDSHNVVDLSSCQVAPIIKGKVYFDPVGAGNVDDFNGTVPNIQVELWKDGSLITTHHTSEAGEFNFIVDSIDNQDYYVRIVRPEVNGIRAKQSWAAAKIATNSVTAYCGGSDRTKPTPMTESGPCVGANPYDPSSITSVDKSYIYSLVNMRTDDIVADASIALTTVSNYGDAPSSYHHATKPAQHLAIGAQDKLDESVNLLRLGETVTVQSGPKPREDANAIASHDGVEVSEKKRENFISLQDAILIPGKAYTFRVKATGRNSQKAYLNAWVDWSQNQKEGKFGKTRFGLADMLTQRNDYVKFDYQVPSGSATGLHDTYARFRVSTTKGLGPNNDTLPDSTETIPWAVDGEVEDYRLYIATGEIKLSAISIGKLGKFNYEMSNVVEGYPSSKYDSIQTMSEDNPTYSSVAHAYASVGKPIVITQSFDDNLSNWTAVSAECYDENDKLITGTIFENGKLTIPGKLVKEGGLSCQFNNSYGLSVELIKKISGERANKADQFTVQIKDGANVVASSTTTDSASTATTDQVMLKPGTYTLTEVMAAGSKSKLSRYRTSVDCENENAQSMTKLPLGNGNSFTLTPDYGDKITCTLTNTAILPDLTKSIIFANPSEIIANDGEEDGIATITVQLRDSSGQNITEGGDKIEIYFSDSVNHVGSIIDGTEAVDNGDGTYSIKVKSSLGGSDTFSYKVNGQESSNTVTLKYKPGKPDLTQSTITAVPATIFADNTEQSVITVQLKDRVGNDLTFGGKYVVTLVGKEPTIGQVNPSNYTMQNNGDGTFTAYVKSAVTGEDTFGFKIDSELATQESKVIYKAGVADPNTSDISVDRKEITADGSEVSTVTVTLKDSLGNLLLSSTDPKTNVAYNVVILPKNKPAVTDIDVVTNNNGDGTFTAKITSTKAGTDIFGFTVDGVQGKPEAQITYLPGLPDLKQSTITANPSSITADGSAKSDIIIQLKDKFGNDITAQSGKVMLTDVNIATQSSSSMEAEYVSGKYKYSLSSTKTGIDDKISFTLDGTKSENTTSLEYLPGSADLTQSTISVSPDTIVADGTEEATVTVQLRDAKGNKLTNSAGFVDLIFNDGNGRIGNIDSLTKIKDNGDGTYTATVKSTKAGSDKIGFMLNSITSTNTTNLVYKPGKVDLTVSTIVANPTTIEANNTEVSVITVQLKDRYGNNLETNEGQILVELNTNEMIGKVSNNGVFKYQGAGRYEIEVTSIKAGSDTFTYSLDGKGTGQQSVTVNYKTGGVSLTKSTITTEKNKIIADNSDETTIIVQLKDQFENNIKAPMGEQERVFLVNLDKGYPSLGVGQFELAYIGNGRYEANIKSKIAGIDNIGYKVGQSERDALVGSNKVEVTYVPGPVDFEKSTIVAHPSSIIANGQTSSTVTVQLKDAFNNLITEDQGKISLVGLTLGELKNNTGYLVYQDGSYVGYVTSTKKGNDADIRFTLNNQGTSQEKTSITYTPDRVNLAKSTIVASKPEIIADYSDVSVITIQFKDSYGNNLDGEVEGVVSLVDLNHGEIKTALKSIGNGAYQAEIYSKVADADDIGFTLDGHRGGQGTTGIARVVYHPGEADLATSTIEAQPDVIVANNVTTAKIHVQLRDKFGNKLITAPNDEIKIFIANTNGAIGSLTDFTNYNNGTYSALVKSSKTGKDLIDFSINGVASGKPTSVTYIAGSADAAQSLISATPAIIVADDNSVSTVTVQLRDANGNNLTNSIGNAVSIGIVGNSPVNGTTISQVNDNNDGTYSITVKSKRTGVDLFGFYVLGVKSGNTTDVTYIPGNADLAHSTITAIPSTIVADGVEQTKITVQLKDKFNNNLDTDAGLVKLTNVLIAEAGNITLNYDGQQSGSYSGYLTSTKDGSDTISFELNGSAAINQSTTVVYKSGGVSLSRSTITATPDTIIADDTQTSEIIIQLKDQYGNDTYNNENVVLVGIEKGKLVTFGPVSDQKGKFKATIKSTKVGLDTIGFKVDNVESANNVAVTYRPGEPSLNRSTITVTPSEIIADNGMTKATVTVYLKDKFDNDLDSPINETVSLDSNSLVIGLSDSLTMSYAGDNVYKTTVYSKQVGTDTLKYKIGTNTGTNSALITYIPGPVSLTTSEITATPDEVIANGTDSSTIVVQLKDQNGNNLTTNLGTVSLFGLGDGVSIDLPMTYRGNGRYEGKIVSSKTGKHLIGYTISNIGDGTNKANVTFKPGPVSMTESVIISEPNTIVANGQATSTITIQLKDAKGNNLDTDQGKISLIGLNYGKIAQDMTYVGEGRYEGKITSTRANKDTIGFQLDNQQSNNTTTVTYTAGEVDLTKSVITADPTDILANNKDESLITVQLKDSYGNDIGIKAGEVMLEGLVIGKIKGNAGSIKLQYQGEGKYTGSIISNLSGTDNIGFNLDGETANGPETNVSINYHPGPVDIDVSTIDISPKKILADGKAQSTITIELKDKDGNHQAKNIGVIEILGIVTGIEPKDVKNVTYIGNGVYQTTVTSTNVGSDTISYRLTETSTNKVHNSSQKVTIEYIAGAVDPSKSTIEIDKTSIKADGVEQAIVTVSLRDQYNHLIPGSSNEVMLILKGDGVGEFTPMTNTGNGIYQFTVNSTVTGTDNFEYRYFEGQGWLNGDGNVSVTYKPGAIDVTKSSIEVEPPAIISDNLDKATITVTLRDSHNNLITTPNTQVKLDVSGDKIGETPVAITPNNDGIFKFTVTSTKPGKDIFSYQFNENDSWLSGQNNVEVEYLISDKFDQTASSIEAEPAQIVADGLQTSTITVKLFYESNPTQPLAGLGDRLEVVGKDGQVGQVKFVNETNGVYTFSVSSTSLGKDEFIFKTSKSTSQQSAAVDYIAGDAFDEAKSTIKANPSQIVADGADTSTITVELYYPNSDVPLAGLGDRLEVVGKDGQVGQVKFVNETNGVYTFSVSSTSLGKDEFIFKTSKSTSQQSAAVDYIAGDAFDEAKSTIKANPSQIVADGADTSTITVELYYPNSDVPLAGLGDRLEVVGKDGQVGQVKFVNETNGVYTF</sequence>
<dbReference type="Proteomes" id="UP000506160">
    <property type="component" value="Unassembled WGS sequence"/>
</dbReference>
<gene>
    <name evidence="4" type="ORF">O970_03850</name>
</gene>
<proteinExistence type="inferred from homology"/>
<comment type="caution">
    <text evidence="4">The sequence shown here is derived from an EMBL/GenBank/DDBJ whole genome shotgun (WGS) entry which is preliminary data.</text>
</comment>
<dbReference type="InterPro" id="IPR008964">
    <property type="entry name" value="Invasin/intimin_cell_adhesion"/>
</dbReference>
<evidence type="ECO:0000256" key="1">
    <source>
        <dbReference type="ARBA" id="ARBA00010116"/>
    </source>
</evidence>
<dbReference type="Gene3D" id="2.60.40.10">
    <property type="entry name" value="Immunoglobulins"/>
    <property type="match status" value="23"/>
</dbReference>
<dbReference type="SMART" id="SM00634">
    <property type="entry name" value="BID_1"/>
    <property type="match status" value="16"/>
</dbReference>
<dbReference type="InterPro" id="IPR048834">
    <property type="entry name" value="SpaA_pre-album"/>
</dbReference>
<dbReference type="Pfam" id="PF24514">
    <property type="entry name" value="SpaA_4"/>
    <property type="match status" value="1"/>
</dbReference>
<evidence type="ECO:0000259" key="3">
    <source>
        <dbReference type="PROSITE" id="PS51127"/>
    </source>
</evidence>
<dbReference type="InterPro" id="IPR055371">
    <property type="entry name" value="SpaA_PFL_dom_4"/>
</dbReference>
<feature type="domain" description="Big-1" evidence="3">
    <location>
        <begin position="1461"/>
        <end position="1560"/>
    </location>
</feature>
<evidence type="ECO:0000313" key="4">
    <source>
        <dbReference type="EMBL" id="TEA27414.1"/>
    </source>
</evidence>
<dbReference type="InterPro" id="IPR015217">
    <property type="entry name" value="Invasin_dom_3"/>
</dbReference>
<dbReference type="PROSITE" id="PS51127">
    <property type="entry name" value="BIG1"/>
    <property type="match status" value="7"/>
</dbReference>
<name>A0AB94IDB4_9GAMM</name>
<dbReference type="SUPFAM" id="SSF49373">
    <property type="entry name" value="Invasin/intimin cell-adhesion fragments"/>
    <property type="match status" value="21"/>
</dbReference>
<feature type="domain" description="Big-1" evidence="3">
    <location>
        <begin position="1998"/>
        <end position="2096"/>
    </location>
</feature>
<evidence type="ECO:0000313" key="5">
    <source>
        <dbReference type="Proteomes" id="UP000506160"/>
    </source>
</evidence>
<protein>
    <recommendedName>
        <fullName evidence="3">Big-1 domain-containing protein</fullName>
    </recommendedName>
</protein>
<feature type="domain" description="Big-1" evidence="3">
    <location>
        <begin position="1354"/>
        <end position="1451"/>
    </location>
</feature>
<dbReference type="Pfam" id="PF20674">
    <property type="entry name" value="SpaA_3"/>
    <property type="match status" value="1"/>
</dbReference>
<feature type="domain" description="Big-1" evidence="3">
    <location>
        <begin position="2209"/>
        <end position="2302"/>
    </location>
</feature>
<dbReference type="InterPro" id="IPR003344">
    <property type="entry name" value="Big_1_dom"/>
</dbReference>
<accession>A0AB94IDB4</accession>
<reference evidence="4 5" key="1">
    <citation type="journal article" date="2014" name="Appl. Environ. Microbiol.">
        <title>Genomic features of a bumble bee symbiont reflect its host environment.</title>
        <authorList>
            <person name="Martinson V.G."/>
            <person name="Magoc T."/>
            <person name="Koch H."/>
            <person name="Salzberg S.L."/>
            <person name="Moran N.A."/>
        </authorList>
    </citation>
    <scope>NUCLEOTIDE SEQUENCE [LARGE SCALE GENOMIC DNA]</scope>
    <source>
        <strain evidence="4 5">Bimp</strain>
    </source>
</reference>
<keyword evidence="5" id="KW-1185">Reference proteome</keyword>